<name>A0AAD3RW39_NEPGR</name>
<sequence length="98" mass="11425">MWLTPLSDFIVADVICIRIVLLKLMEPVLFQDSRRRNEENGSLPIMLFQCCCVVIMLFQGEQICQRRLGPVYCCVIACLQLLLAKGWNLQPVRNLKWR</sequence>
<accession>A0AAD3RW39</accession>
<protein>
    <submittedName>
        <fullName evidence="1">Uncharacterized protein</fullName>
    </submittedName>
</protein>
<organism evidence="1 2">
    <name type="scientific">Nepenthes gracilis</name>
    <name type="common">Slender pitcher plant</name>
    <dbReference type="NCBI Taxonomy" id="150966"/>
    <lineage>
        <taxon>Eukaryota</taxon>
        <taxon>Viridiplantae</taxon>
        <taxon>Streptophyta</taxon>
        <taxon>Embryophyta</taxon>
        <taxon>Tracheophyta</taxon>
        <taxon>Spermatophyta</taxon>
        <taxon>Magnoliopsida</taxon>
        <taxon>eudicotyledons</taxon>
        <taxon>Gunneridae</taxon>
        <taxon>Pentapetalae</taxon>
        <taxon>Caryophyllales</taxon>
        <taxon>Nepenthaceae</taxon>
        <taxon>Nepenthes</taxon>
    </lineage>
</organism>
<dbReference type="AlphaFoldDB" id="A0AAD3RW39"/>
<evidence type="ECO:0000313" key="1">
    <source>
        <dbReference type="EMBL" id="GMG98175.1"/>
    </source>
</evidence>
<proteinExistence type="predicted"/>
<keyword evidence="2" id="KW-1185">Reference proteome</keyword>
<reference evidence="1" key="1">
    <citation type="submission" date="2023-05" db="EMBL/GenBank/DDBJ databases">
        <title>Nepenthes gracilis genome sequencing.</title>
        <authorList>
            <person name="Fukushima K."/>
        </authorList>
    </citation>
    <scope>NUCLEOTIDE SEQUENCE</scope>
    <source>
        <strain evidence="1">SING2019-196</strain>
    </source>
</reference>
<evidence type="ECO:0000313" key="2">
    <source>
        <dbReference type="Proteomes" id="UP001279734"/>
    </source>
</evidence>
<dbReference type="EMBL" id="BSYO01000001">
    <property type="protein sequence ID" value="GMG98175.1"/>
    <property type="molecule type" value="Genomic_DNA"/>
</dbReference>
<gene>
    <name evidence="1" type="ORF">Nepgr_000015</name>
</gene>
<dbReference type="Proteomes" id="UP001279734">
    <property type="component" value="Unassembled WGS sequence"/>
</dbReference>
<comment type="caution">
    <text evidence="1">The sequence shown here is derived from an EMBL/GenBank/DDBJ whole genome shotgun (WGS) entry which is preliminary data.</text>
</comment>